<feature type="transmembrane region" description="Helical" evidence="1">
    <location>
        <begin position="87"/>
        <end position="111"/>
    </location>
</feature>
<evidence type="ECO:0000313" key="2">
    <source>
        <dbReference type="EMBL" id="KKT49335.1"/>
    </source>
</evidence>
<keyword evidence="1" id="KW-1133">Transmembrane helix</keyword>
<evidence type="ECO:0008006" key="4">
    <source>
        <dbReference type="Google" id="ProtNLM"/>
    </source>
</evidence>
<evidence type="ECO:0000256" key="1">
    <source>
        <dbReference type="SAM" id="Phobius"/>
    </source>
</evidence>
<proteinExistence type="predicted"/>
<comment type="caution">
    <text evidence="2">The sequence shown here is derived from an EMBL/GenBank/DDBJ whole genome shotgun (WGS) entry which is preliminary data.</text>
</comment>
<sequence>MKNLLFCVSTILIFIFWPLSFILASRADSVTFIIAALVLLVDRLLYLRNYPYHYFTFLVLPLLHPAYLFFPVIAILFHRSDIKKISLVIYTVILIFISLFSWKTFYAYSIFTPDPLAFDTLNKKISLIPNRNLARLYHNKTDIFQDKFKSNIFTSLDTNNYFFALHPREIFENQNLHKLPFPAIIPFLMGLYFLIKSKDRAWIASTLLAGIFSIALINNQDKFDLILYLPISLTCLVGLKKIFTLRQAYYLLFSFIFLPLSIIELARIIFN</sequence>
<protein>
    <recommendedName>
        <fullName evidence="4">Glycosyltransferase RgtA/B/C/D-like domain-containing protein</fullName>
    </recommendedName>
</protein>
<gene>
    <name evidence="2" type="ORF">UW41_C0008G0020</name>
</gene>
<dbReference type="EMBL" id="LCIE01000008">
    <property type="protein sequence ID" value="KKT49335.1"/>
    <property type="molecule type" value="Genomic_DNA"/>
</dbReference>
<organism evidence="2 3">
    <name type="scientific">Candidatus Collierbacteria bacterium GW2011_GWC2_44_18</name>
    <dbReference type="NCBI Taxonomy" id="1618392"/>
    <lineage>
        <taxon>Bacteria</taxon>
        <taxon>Candidatus Collieribacteriota</taxon>
    </lineage>
</organism>
<evidence type="ECO:0000313" key="3">
    <source>
        <dbReference type="Proteomes" id="UP000034172"/>
    </source>
</evidence>
<keyword evidence="1" id="KW-0812">Transmembrane</keyword>
<dbReference type="AlphaFoldDB" id="A0A0G1HQX9"/>
<dbReference type="Proteomes" id="UP000034172">
    <property type="component" value="Unassembled WGS sequence"/>
</dbReference>
<dbReference type="STRING" id="1618392.UW41_C0008G0020"/>
<name>A0A0G1HQX9_9BACT</name>
<feature type="transmembrane region" description="Helical" evidence="1">
    <location>
        <begin position="250"/>
        <end position="270"/>
    </location>
</feature>
<keyword evidence="1" id="KW-0472">Membrane</keyword>
<reference evidence="2 3" key="1">
    <citation type="journal article" date="2015" name="Nature">
        <title>rRNA introns, odd ribosomes, and small enigmatic genomes across a large radiation of phyla.</title>
        <authorList>
            <person name="Brown C.T."/>
            <person name="Hug L.A."/>
            <person name="Thomas B.C."/>
            <person name="Sharon I."/>
            <person name="Castelle C.J."/>
            <person name="Singh A."/>
            <person name="Wilkins M.J."/>
            <person name="Williams K.H."/>
            <person name="Banfield J.F."/>
        </authorList>
    </citation>
    <scope>NUCLEOTIDE SEQUENCE [LARGE SCALE GENOMIC DNA]</scope>
</reference>
<feature type="transmembrane region" description="Helical" evidence="1">
    <location>
        <begin position="202"/>
        <end position="219"/>
    </location>
</feature>
<feature type="transmembrane region" description="Helical" evidence="1">
    <location>
        <begin position="51"/>
        <end position="75"/>
    </location>
</feature>
<accession>A0A0G1HQX9</accession>
<feature type="transmembrane region" description="Helical" evidence="1">
    <location>
        <begin position="179"/>
        <end position="195"/>
    </location>
</feature>